<feature type="domain" description="CBS" evidence="3">
    <location>
        <begin position="7"/>
        <end position="65"/>
    </location>
</feature>
<dbReference type="OrthoDB" id="9799454at2"/>
<dbReference type="STRING" id="640132.Srot_2368"/>
<keyword evidence="5" id="KW-1185">Reference proteome</keyword>
<proteinExistence type="predicted"/>
<sequence>MRARDIMSSPVVVVTPDMPVHEATALLAGRGFTSLPVVDKDGNLVGVVGEHELMRAQPSLRDRPVVSTVESVMRPCTTGVNAASTAAQLAAVLAEEGRRSVPVLQGSQVIGVVTRRDLLKALSRADWAIMSDIRERLSVYRGVEGWVVELHDGVVGVEGDFDNVAERAMVAGLVESVPGVTSVSLVER</sequence>
<evidence type="ECO:0000313" key="5">
    <source>
        <dbReference type="Proteomes" id="UP000002247"/>
    </source>
</evidence>
<organism evidence="4 5">
    <name type="scientific">Segniliparus rotundus (strain ATCC BAA-972 / CDC 1076 / CIP 108378 / DSM 44985 / JCM 13578)</name>
    <dbReference type="NCBI Taxonomy" id="640132"/>
    <lineage>
        <taxon>Bacteria</taxon>
        <taxon>Bacillati</taxon>
        <taxon>Actinomycetota</taxon>
        <taxon>Actinomycetes</taxon>
        <taxon>Mycobacteriales</taxon>
        <taxon>Segniliparaceae</taxon>
        <taxon>Segniliparus</taxon>
    </lineage>
</organism>
<accession>D6ZAS7</accession>
<dbReference type="RefSeq" id="WP_013139263.1">
    <property type="nucleotide sequence ID" value="NC_014168.1"/>
</dbReference>
<dbReference type="SMART" id="SM00116">
    <property type="entry name" value="CBS"/>
    <property type="match status" value="2"/>
</dbReference>
<dbReference type="InterPro" id="IPR000644">
    <property type="entry name" value="CBS_dom"/>
</dbReference>
<dbReference type="PROSITE" id="PS51371">
    <property type="entry name" value="CBS"/>
    <property type="match status" value="2"/>
</dbReference>
<protein>
    <submittedName>
        <fullName evidence="4">CBS domain containing membrane protein</fullName>
    </submittedName>
</protein>
<dbReference type="Pfam" id="PF00571">
    <property type="entry name" value="CBS"/>
    <property type="match status" value="2"/>
</dbReference>
<dbReference type="EMBL" id="CP001958">
    <property type="protein sequence ID" value="ADG98813.1"/>
    <property type="molecule type" value="Genomic_DNA"/>
</dbReference>
<dbReference type="eggNOG" id="COG2905">
    <property type="taxonomic scope" value="Bacteria"/>
</dbReference>
<evidence type="ECO:0000256" key="1">
    <source>
        <dbReference type="ARBA" id="ARBA00023122"/>
    </source>
</evidence>
<keyword evidence="1 2" id="KW-0129">CBS domain</keyword>
<dbReference type="HOGENOM" id="CLU_040681_1_0_11"/>
<dbReference type="Proteomes" id="UP000002247">
    <property type="component" value="Chromosome"/>
</dbReference>
<evidence type="ECO:0000256" key="2">
    <source>
        <dbReference type="PROSITE-ProRule" id="PRU00703"/>
    </source>
</evidence>
<dbReference type="KEGG" id="srt:Srot_2368"/>
<reference evidence="4 5" key="1">
    <citation type="journal article" date="2010" name="Stand. Genomic Sci.">
        <title>Complete genome sequence of Segniliparus rotundus type strain (CDC 1076).</title>
        <authorList>
            <person name="Sikorski J."/>
            <person name="Lapidus A."/>
            <person name="Copeland A."/>
            <person name="Misra M."/>
            <person name="Glavina Del Rio T."/>
            <person name="Nolan M."/>
            <person name="Lucas S."/>
            <person name="Chen F."/>
            <person name="Tice H."/>
            <person name="Cheng J.F."/>
            <person name="Jando M."/>
            <person name="Schneider S."/>
            <person name="Bruce D."/>
            <person name="Goodwin L."/>
            <person name="Pitluck S."/>
            <person name="Liolios K."/>
            <person name="Mikhailova N."/>
            <person name="Pati A."/>
            <person name="Ivanova N."/>
            <person name="Mavromatis K."/>
            <person name="Chen A."/>
            <person name="Palaniappan K."/>
            <person name="Chertkov O."/>
            <person name="Land M."/>
            <person name="Hauser L."/>
            <person name="Chang Y.J."/>
            <person name="Jeffries C.D."/>
            <person name="Brettin T."/>
            <person name="Detter J.C."/>
            <person name="Han C."/>
            <person name="Rohde M."/>
            <person name="Goker M."/>
            <person name="Bristow J."/>
            <person name="Eisen J.A."/>
            <person name="Markowitz V."/>
            <person name="Hugenholtz P."/>
            <person name="Kyrpides N.C."/>
            <person name="Klenk H.P."/>
        </authorList>
    </citation>
    <scope>NUCLEOTIDE SEQUENCE [LARGE SCALE GENOMIC DNA]</scope>
    <source>
        <strain evidence="5">ATCC BAA-972 / CDC 1076 / CIP 108378 / DSM 44985 / JCM 13578</strain>
    </source>
</reference>
<evidence type="ECO:0000313" key="4">
    <source>
        <dbReference type="EMBL" id="ADG98813.1"/>
    </source>
</evidence>
<dbReference type="SUPFAM" id="SSF54631">
    <property type="entry name" value="CBS-domain pair"/>
    <property type="match status" value="1"/>
</dbReference>
<feature type="domain" description="CBS" evidence="3">
    <location>
        <begin position="73"/>
        <end position="129"/>
    </location>
</feature>
<dbReference type="AlphaFoldDB" id="D6ZAS7"/>
<dbReference type="Gene3D" id="3.10.580.10">
    <property type="entry name" value="CBS-domain"/>
    <property type="match status" value="1"/>
</dbReference>
<gene>
    <name evidence="4" type="ordered locus">Srot_2368</name>
</gene>
<dbReference type="PANTHER" id="PTHR43080">
    <property type="entry name" value="CBS DOMAIN-CONTAINING PROTEIN CBSX3, MITOCHONDRIAL"/>
    <property type="match status" value="1"/>
</dbReference>
<evidence type="ECO:0000259" key="3">
    <source>
        <dbReference type="PROSITE" id="PS51371"/>
    </source>
</evidence>
<name>D6ZAS7_SEGRD</name>
<dbReference type="InterPro" id="IPR046342">
    <property type="entry name" value="CBS_dom_sf"/>
</dbReference>
<dbReference type="PANTHER" id="PTHR43080:SF2">
    <property type="entry name" value="CBS DOMAIN-CONTAINING PROTEIN"/>
    <property type="match status" value="1"/>
</dbReference>
<dbReference type="InterPro" id="IPR051257">
    <property type="entry name" value="Diverse_CBS-Domain"/>
</dbReference>